<name>A0A2P2INQ6_RHIMU</name>
<accession>A0A2P2INQ6</accession>
<dbReference type="EMBL" id="GGEC01002368">
    <property type="protein sequence ID" value="MBW82851.1"/>
    <property type="molecule type" value="Transcribed_RNA"/>
</dbReference>
<dbReference type="AlphaFoldDB" id="A0A2P2INQ6"/>
<reference evidence="1" key="1">
    <citation type="submission" date="2018-02" db="EMBL/GenBank/DDBJ databases">
        <title>Rhizophora mucronata_Transcriptome.</title>
        <authorList>
            <person name="Meera S.P."/>
            <person name="Sreeshan A."/>
            <person name="Augustine A."/>
        </authorList>
    </citation>
    <scope>NUCLEOTIDE SEQUENCE</scope>
    <source>
        <tissue evidence="1">Leaf</tissue>
    </source>
</reference>
<evidence type="ECO:0000313" key="1">
    <source>
        <dbReference type="EMBL" id="MBW82851.1"/>
    </source>
</evidence>
<sequence>MIFFITKFHYSASILRQENSVSFFYGNRNKLSISIMDSCTHSNDFPRVQLKLQSICRS</sequence>
<proteinExistence type="predicted"/>
<protein>
    <submittedName>
        <fullName evidence="1">Uncharacterized protein</fullName>
    </submittedName>
</protein>
<organism evidence="1">
    <name type="scientific">Rhizophora mucronata</name>
    <name type="common">Asiatic mangrove</name>
    <dbReference type="NCBI Taxonomy" id="61149"/>
    <lineage>
        <taxon>Eukaryota</taxon>
        <taxon>Viridiplantae</taxon>
        <taxon>Streptophyta</taxon>
        <taxon>Embryophyta</taxon>
        <taxon>Tracheophyta</taxon>
        <taxon>Spermatophyta</taxon>
        <taxon>Magnoliopsida</taxon>
        <taxon>eudicotyledons</taxon>
        <taxon>Gunneridae</taxon>
        <taxon>Pentapetalae</taxon>
        <taxon>rosids</taxon>
        <taxon>fabids</taxon>
        <taxon>Malpighiales</taxon>
        <taxon>Rhizophoraceae</taxon>
        <taxon>Rhizophora</taxon>
    </lineage>
</organism>